<dbReference type="EMBL" id="BLAF01000013">
    <property type="protein sequence ID" value="GES19790.1"/>
    <property type="molecule type" value="Genomic_DNA"/>
</dbReference>
<proteinExistence type="predicted"/>
<sequence length="99" mass="11414">MLVRWDPPDDFVVPGVTIDIFDRQHGLAHAAVSLKRMKHHSVPLPGEMLAELIKQLRPARETGVSLRNVPPYLGCRKTNPRRTLTMQVRFNHKRLRVTE</sequence>
<gene>
    <name evidence="1" type="ORF">Aple_026860</name>
</gene>
<evidence type="ECO:0000313" key="1">
    <source>
        <dbReference type="EMBL" id="GES19790.1"/>
    </source>
</evidence>
<dbReference type="Proteomes" id="UP000377595">
    <property type="component" value="Unassembled WGS sequence"/>
</dbReference>
<comment type="caution">
    <text evidence="1">The sequence shown here is derived from an EMBL/GenBank/DDBJ whole genome shotgun (WGS) entry which is preliminary data.</text>
</comment>
<organism evidence="1 2">
    <name type="scientific">Acrocarpospora pleiomorpha</name>
    <dbReference type="NCBI Taxonomy" id="90975"/>
    <lineage>
        <taxon>Bacteria</taxon>
        <taxon>Bacillati</taxon>
        <taxon>Actinomycetota</taxon>
        <taxon>Actinomycetes</taxon>
        <taxon>Streptosporangiales</taxon>
        <taxon>Streptosporangiaceae</taxon>
        <taxon>Acrocarpospora</taxon>
    </lineage>
</organism>
<accession>A0A5M3XFH0</accession>
<dbReference type="AlphaFoldDB" id="A0A5M3XFH0"/>
<keyword evidence="2" id="KW-1185">Reference proteome</keyword>
<name>A0A5M3XFH0_9ACTN</name>
<protein>
    <submittedName>
        <fullName evidence="1">Uncharacterized protein</fullName>
    </submittedName>
</protein>
<evidence type="ECO:0000313" key="2">
    <source>
        <dbReference type="Proteomes" id="UP000377595"/>
    </source>
</evidence>
<reference evidence="1 2" key="1">
    <citation type="submission" date="2019-10" db="EMBL/GenBank/DDBJ databases">
        <title>Whole genome shotgun sequence of Acrocarpospora pleiomorpha NBRC 16267.</title>
        <authorList>
            <person name="Ichikawa N."/>
            <person name="Kimura A."/>
            <person name="Kitahashi Y."/>
            <person name="Komaki H."/>
            <person name="Oguchi A."/>
        </authorList>
    </citation>
    <scope>NUCLEOTIDE SEQUENCE [LARGE SCALE GENOMIC DNA]</scope>
    <source>
        <strain evidence="1 2">NBRC 16267</strain>
    </source>
</reference>